<dbReference type="Gene3D" id="3.50.50.60">
    <property type="entry name" value="FAD/NAD(P)-binding domain"/>
    <property type="match status" value="1"/>
</dbReference>
<keyword evidence="1" id="KW-0560">Oxidoreductase</keyword>
<proteinExistence type="predicted"/>
<sequence length="391" mass="41570">MTTAPSVVVIGAGVLGLSTALELINRGSTDVHVIERSHPGEGSSGRSVGMVETQYFRADDIEARVYGRRFYDRLAADHGLGFVSCGYLRLGSTAADIDTFEDSLKIQRDFGVVDARVMTADDIAGTWPQLVTSDRIGGLYGASDGYIDGYEYCTLAARMITAAGARISTKTELLGADVDANGRWRLATSKGFVEADVVVNAAGAWGARVGERLGAPIALHPQLHGAITVDLRSPMDPLLPFVMDYVPDSGTDGVYFRSERVDQLIAGLHTDEGVHEPVSPDVSLRRVGDADVERVLTLMAERLHIVDDLTISGSWQGIYPMSPDHRPIVGRHPDQPTVICALGAGGSGIQLAPSIGVVAADAVLDADPIFTWSPTWAPDRVIVGTPAHPSA</sequence>
<evidence type="ECO:0000259" key="2">
    <source>
        <dbReference type="Pfam" id="PF01266"/>
    </source>
</evidence>
<keyword evidence="4" id="KW-1185">Reference proteome</keyword>
<gene>
    <name evidence="3" type="ORF">H7J73_13130</name>
</gene>
<dbReference type="EMBL" id="JACKTY010000028">
    <property type="protein sequence ID" value="MCV7226972.1"/>
    <property type="molecule type" value="Genomic_DNA"/>
</dbReference>
<feature type="domain" description="FAD dependent oxidoreductase" evidence="2">
    <location>
        <begin position="7"/>
        <end position="361"/>
    </location>
</feature>
<dbReference type="Pfam" id="PF01266">
    <property type="entry name" value="DAO"/>
    <property type="match status" value="1"/>
</dbReference>
<comment type="caution">
    <text evidence="3">The sequence shown here is derived from an EMBL/GenBank/DDBJ whole genome shotgun (WGS) entry which is preliminary data.</text>
</comment>
<evidence type="ECO:0000313" key="3">
    <source>
        <dbReference type="EMBL" id="MCV7226972.1"/>
    </source>
</evidence>
<accession>A0ABT3CBW4</accession>
<organism evidence="3 4">
    <name type="scientific">Mycolicibacterium komossense</name>
    <dbReference type="NCBI Taxonomy" id="1779"/>
    <lineage>
        <taxon>Bacteria</taxon>
        <taxon>Bacillati</taxon>
        <taxon>Actinomycetota</taxon>
        <taxon>Actinomycetes</taxon>
        <taxon>Mycobacteriales</taxon>
        <taxon>Mycobacteriaceae</taxon>
        <taxon>Mycolicibacterium</taxon>
    </lineage>
</organism>
<reference evidence="3 4" key="1">
    <citation type="journal article" date="2022" name="BMC Genomics">
        <title>Comparative genome analysis of mycobacteria focusing on tRNA and non-coding RNA.</title>
        <authorList>
            <person name="Behra P.R.K."/>
            <person name="Pettersson B.M.F."/>
            <person name="Ramesh M."/>
            <person name="Das S."/>
            <person name="Dasgupta S."/>
            <person name="Kirsebom L.A."/>
        </authorList>
    </citation>
    <scope>NUCLEOTIDE SEQUENCE [LARGE SCALE GENOMIC DNA]</scope>
    <source>
        <strain evidence="3 4">DSM 44078</strain>
    </source>
</reference>
<dbReference type="InterPro" id="IPR006076">
    <property type="entry name" value="FAD-dep_OxRdtase"/>
</dbReference>
<evidence type="ECO:0000313" key="4">
    <source>
        <dbReference type="Proteomes" id="UP001526201"/>
    </source>
</evidence>
<dbReference type="Proteomes" id="UP001526201">
    <property type="component" value="Unassembled WGS sequence"/>
</dbReference>
<dbReference type="PANTHER" id="PTHR13847">
    <property type="entry name" value="SARCOSINE DEHYDROGENASE-RELATED"/>
    <property type="match status" value="1"/>
</dbReference>
<evidence type="ECO:0000256" key="1">
    <source>
        <dbReference type="ARBA" id="ARBA00023002"/>
    </source>
</evidence>
<dbReference type="Gene3D" id="3.30.9.10">
    <property type="entry name" value="D-Amino Acid Oxidase, subunit A, domain 2"/>
    <property type="match status" value="1"/>
</dbReference>
<dbReference type="SUPFAM" id="SSF51905">
    <property type="entry name" value="FAD/NAD(P)-binding domain"/>
    <property type="match status" value="1"/>
</dbReference>
<name>A0ABT3CBW4_9MYCO</name>
<protein>
    <submittedName>
        <fullName evidence="3">FAD-binding oxidoreductase</fullName>
    </submittedName>
</protein>
<dbReference type="PANTHER" id="PTHR13847:SF287">
    <property type="entry name" value="FAD-DEPENDENT OXIDOREDUCTASE DOMAIN-CONTAINING PROTEIN 1"/>
    <property type="match status" value="1"/>
</dbReference>
<dbReference type="RefSeq" id="WP_264067855.1">
    <property type="nucleotide sequence ID" value="NZ_JACKTY010000028.1"/>
</dbReference>
<dbReference type="InterPro" id="IPR036188">
    <property type="entry name" value="FAD/NAD-bd_sf"/>
</dbReference>